<name>A0ABT2ASB3_9BURK</name>
<evidence type="ECO:0000313" key="4">
    <source>
        <dbReference type="Proteomes" id="UP001206572"/>
    </source>
</evidence>
<proteinExistence type="predicted"/>
<organism evidence="3 4">
    <name type="scientific">Massilia agri</name>
    <dbReference type="NCBI Taxonomy" id="1886785"/>
    <lineage>
        <taxon>Bacteria</taxon>
        <taxon>Pseudomonadati</taxon>
        <taxon>Pseudomonadota</taxon>
        <taxon>Betaproteobacteria</taxon>
        <taxon>Burkholderiales</taxon>
        <taxon>Oxalobacteraceae</taxon>
        <taxon>Telluria group</taxon>
        <taxon>Massilia</taxon>
    </lineage>
</organism>
<evidence type="ECO:0000259" key="2">
    <source>
        <dbReference type="Pfam" id="PF18443"/>
    </source>
</evidence>
<protein>
    <submittedName>
        <fullName evidence="3">T6SS immunity protein Tli4 family protein</fullName>
    </submittedName>
</protein>
<reference evidence="3 4" key="1">
    <citation type="submission" date="2022-08" db="EMBL/GenBank/DDBJ databases">
        <title>Reclassification of Massilia species as members of the genera Telluria, Duganella, Pseudoduganella, Mokoshia gen. nov. and Zemynaea gen. nov. using orthogonal and non-orthogonal genome-based approaches.</title>
        <authorList>
            <person name="Bowman J.P."/>
        </authorList>
    </citation>
    <scope>NUCLEOTIDE SEQUENCE [LARGE SCALE GENOMIC DNA]</scope>
    <source>
        <strain evidence="3 4">JCM 31661</strain>
    </source>
</reference>
<dbReference type="EMBL" id="JANUHA010000023">
    <property type="protein sequence ID" value="MCS0599140.1"/>
    <property type="molecule type" value="Genomic_DNA"/>
</dbReference>
<dbReference type="InterPro" id="IPR040761">
    <property type="entry name" value="Tli4_N"/>
</dbReference>
<feature type="domain" description="Tle cognate immunity protein 4 C-terminal" evidence="1">
    <location>
        <begin position="190"/>
        <end position="348"/>
    </location>
</feature>
<keyword evidence="4" id="KW-1185">Reference proteome</keyword>
<dbReference type="Pfam" id="PF18443">
    <property type="entry name" value="Tli4_N"/>
    <property type="match status" value="1"/>
</dbReference>
<dbReference type="Pfam" id="PF18426">
    <property type="entry name" value="Tli4_C"/>
    <property type="match status" value="1"/>
</dbReference>
<dbReference type="RefSeq" id="WP_258830139.1">
    <property type="nucleotide sequence ID" value="NZ_JANUHA010000023.1"/>
</dbReference>
<gene>
    <name evidence="3" type="ORF">NX780_22595</name>
</gene>
<dbReference type="InterPro" id="IPR041290">
    <property type="entry name" value="Tli4_C"/>
</dbReference>
<feature type="domain" description="Tle cognate immunity protein 4 N-terminal" evidence="2">
    <location>
        <begin position="39"/>
        <end position="126"/>
    </location>
</feature>
<dbReference type="Proteomes" id="UP001206572">
    <property type="component" value="Unassembled WGS sequence"/>
</dbReference>
<sequence length="363" mass="40086">MTGIIVALVALGLAAGVIHLREVHGQDKRYISRLTNEMRVVCLGRFLMNVPKDAKVELFGMRIHGFDVDVINETRDSFDQSLVARENEIKAQADKFGGDRNLESVEEIKGPRGLVGKLFVHSRKITEGTRARGLELERYRNEGIATEAWMHVSGTSFVLSADYYDPDQIDNLPQIASKLIPNQNNELLDQSGFCIDQAYFSDPLSPEQGEQLSVALGLPGQPDVEIMLNMIAGIKRDPDGLFKRSRDAKAGLSLSDKLRLSTLRAARREVGGVPGEEVIWRAKEKNGATVYSFWWEANGSEDNVFQPQISFRMSTGNGPNGPVPSSLSKTTALALWDAMCASLRLRPTAPKPTATHTRGIHDK</sequence>
<accession>A0ABT2ASB3</accession>
<comment type="caution">
    <text evidence="3">The sequence shown here is derived from an EMBL/GenBank/DDBJ whole genome shotgun (WGS) entry which is preliminary data.</text>
</comment>
<evidence type="ECO:0000259" key="1">
    <source>
        <dbReference type="Pfam" id="PF18426"/>
    </source>
</evidence>
<evidence type="ECO:0000313" key="3">
    <source>
        <dbReference type="EMBL" id="MCS0599140.1"/>
    </source>
</evidence>